<feature type="transmembrane region" description="Helical" evidence="1">
    <location>
        <begin position="189"/>
        <end position="207"/>
    </location>
</feature>
<gene>
    <name evidence="2" type="ORF">CDQ91_04745</name>
</gene>
<accession>A0A246K3F9</accession>
<dbReference type="PANTHER" id="PTHR37314">
    <property type="entry name" value="SLR0142 PROTEIN"/>
    <property type="match status" value="1"/>
</dbReference>
<organism evidence="2 3">
    <name type="scientific">Sphingopyxis witflariensis</name>
    <dbReference type="NCBI Taxonomy" id="173675"/>
    <lineage>
        <taxon>Bacteria</taxon>
        <taxon>Pseudomonadati</taxon>
        <taxon>Pseudomonadota</taxon>
        <taxon>Alphaproteobacteria</taxon>
        <taxon>Sphingomonadales</taxon>
        <taxon>Sphingomonadaceae</taxon>
        <taxon>Sphingopyxis</taxon>
    </lineage>
</organism>
<dbReference type="AlphaFoldDB" id="A0A246K3F9"/>
<keyword evidence="1" id="KW-1133">Transmembrane helix</keyword>
<sequence length="213" mass="21879">MIRFNRSHQILAVGISMLAGFVDAIGFVETAGFFVSFMTGNSTRLAVGAAQGHQTALIAGGIIALFVTGVITGSLLAARARSARTVAVLSLVVILLAAATRLRLDGAGWPAVACLALAMGLVNSALEGRDGAVVGVTYMTGTLVQMGHKIANALRGGEDRQWLPHLALWAGLVAGAIIGARLVLWSAPAGYGVATALAAVLMLRAFVIMRTDA</sequence>
<keyword evidence="1" id="KW-0472">Membrane</keyword>
<reference evidence="2 3" key="1">
    <citation type="journal article" date="2002" name="Int. J. Syst. Evol. Microbiol.">
        <title>Sphingopyxis witflariensis sp. nov., isolated from activated sludge.</title>
        <authorList>
            <person name="Kampfer P."/>
            <person name="Witzenberger R."/>
            <person name="Denner E.B."/>
            <person name="Busse H.J."/>
            <person name="Neef A."/>
        </authorList>
    </citation>
    <scope>NUCLEOTIDE SEQUENCE [LARGE SCALE GENOMIC DNA]</scope>
    <source>
        <strain evidence="2 3">DSM 14551</strain>
    </source>
</reference>
<feature type="transmembrane region" description="Helical" evidence="1">
    <location>
        <begin position="12"/>
        <end position="37"/>
    </location>
</feature>
<proteinExistence type="predicted"/>
<dbReference type="PANTHER" id="PTHR37314:SF4">
    <property type="entry name" value="UPF0700 TRANSMEMBRANE PROTEIN YOAK"/>
    <property type="match status" value="1"/>
</dbReference>
<evidence type="ECO:0000256" key="1">
    <source>
        <dbReference type="SAM" id="Phobius"/>
    </source>
</evidence>
<dbReference type="InterPro" id="IPR010699">
    <property type="entry name" value="DUF1275"/>
</dbReference>
<dbReference type="RefSeq" id="WP_088471578.1">
    <property type="nucleotide sequence ID" value="NZ_NISJ01000002.1"/>
</dbReference>
<evidence type="ECO:0000313" key="2">
    <source>
        <dbReference type="EMBL" id="OWR00091.1"/>
    </source>
</evidence>
<dbReference type="OrthoDB" id="885342at2"/>
<dbReference type="EMBL" id="NISJ01000002">
    <property type="protein sequence ID" value="OWR00091.1"/>
    <property type="molecule type" value="Genomic_DNA"/>
</dbReference>
<feature type="transmembrane region" description="Helical" evidence="1">
    <location>
        <begin position="85"/>
        <end position="102"/>
    </location>
</feature>
<keyword evidence="1" id="KW-0812">Transmembrane</keyword>
<comment type="caution">
    <text evidence="2">The sequence shown here is derived from an EMBL/GenBank/DDBJ whole genome shotgun (WGS) entry which is preliminary data.</text>
</comment>
<evidence type="ECO:0000313" key="3">
    <source>
        <dbReference type="Proteomes" id="UP000197097"/>
    </source>
</evidence>
<name>A0A246K3F9_9SPHN</name>
<dbReference type="Proteomes" id="UP000197097">
    <property type="component" value="Unassembled WGS sequence"/>
</dbReference>
<feature type="transmembrane region" description="Helical" evidence="1">
    <location>
        <begin position="57"/>
        <end position="78"/>
    </location>
</feature>
<feature type="transmembrane region" description="Helical" evidence="1">
    <location>
        <begin position="162"/>
        <end position="183"/>
    </location>
</feature>
<feature type="transmembrane region" description="Helical" evidence="1">
    <location>
        <begin position="108"/>
        <end position="126"/>
    </location>
</feature>
<protein>
    <submittedName>
        <fullName evidence="2">DUF1275 family protein</fullName>
    </submittedName>
</protein>
<keyword evidence="3" id="KW-1185">Reference proteome</keyword>
<dbReference type="Pfam" id="PF06912">
    <property type="entry name" value="DUF1275"/>
    <property type="match status" value="1"/>
</dbReference>